<dbReference type="PROSITE" id="PS00973">
    <property type="entry name" value="USP_2"/>
    <property type="match status" value="1"/>
</dbReference>
<dbReference type="RefSeq" id="XP_020048860.1">
    <property type="nucleotide sequence ID" value="XM_020190368.1"/>
</dbReference>
<evidence type="ECO:0000256" key="5">
    <source>
        <dbReference type="ARBA" id="ARBA00022807"/>
    </source>
</evidence>
<feature type="domain" description="USP" evidence="8">
    <location>
        <begin position="114"/>
        <end position="516"/>
    </location>
</feature>
<keyword evidence="3 6" id="KW-0833">Ubl conjugation pathway</keyword>
<feature type="compositionally biased region" description="Basic and acidic residues" evidence="7">
    <location>
        <begin position="11"/>
        <end position="34"/>
    </location>
</feature>
<evidence type="ECO:0000259" key="8">
    <source>
        <dbReference type="PROSITE" id="PS50235"/>
    </source>
</evidence>
<dbReference type="GO" id="GO:0004843">
    <property type="term" value="F:cysteine-type deubiquitinase activity"/>
    <property type="evidence" value="ECO:0007669"/>
    <property type="project" value="UniProtKB-UniRule"/>
</dbReference>
<keyword evidence="10" id="KW-1185">Reference proteome</keyword>
<dbReference type="CDD" id="cd02257">
    <property type="entry name" value="Peptidase_C19"/>
    <property type="match status" value="1"/>
</dbReference>
<comment type="catalytic activity">
    <reaction evidence="1 6">
        <text>Thiol-dependent hydrolysis of ester, thioester, amide, peptide and isopeptide bonds formed by the C-terminal Gly of ubiquitin (a 76-residue protein attached to proteins as an intracellular targeting signal).</text>
        <dbReference type="EC" id="3.4.19.12"/>
    </reaction>
</comment>
<dbReference type="InterPro" id="IPR018200">
    <property type="entry name" value="USP_CS"/>
</dbReference>
<dbReference type="STRING" id="1344418.A0A1D2VLR9"/>
<reference evidence="10" key="1">
    <citation type="submission" date="2016-05" db="EMBL/GenBank/DDBJ databases">
        <title>Comparative genomics of biotechnologically important yeasts.</title>
        <authorList>
            <consortium name="DOE Joint Genome Institute"/>
            <person name="Riley R."/>
            <person name="Haridas S."/>
            <person name="Wolfe K.H."/>
            <person name="Lopes M.R."/>
            <person name="Hittinger C.T."/>
            <person name="Goker M."/>
            <person name="Salamov A."/>
            <person name="Wisecaver J."/>
            <person name="Long T.M."/>
            <person name="Aerts A.L."/>
            <person name="Barry K."/>
            <person name="Choi C."/>
            <person name="Clum A."/>
            <person name="Coughlan A.Y."/>
            <person name="Deshpande S."/>
            <person name="Douglass A.P."/>
            <person name="Hanson S.J."/>
            <person name="Klenk H.-P."/>
            <person name="Labutti K."/>
            <person name="Lapidus A."/>
            <person name="Lindquist E."/>
            <person name="Lipzen A."/>
            <person name="Meier-Kolthoff J.P."/>
            <person name="Ohm R.A."/>
            <person name="Otillar R.P."/>
            <person name="Pangilinan J."/>
            <person name="Peng Y."/>
            <person name="Rokas A."/>
            <person name="Rosa C.A."/>
            <person name="Scheuner C."/>
            <person name="Sibirny A.A."/>
            <person name="Slot J.C."/>
            <person name="Stielow J.B."/>
            <person name="Sun H."/>
            <person name="Kurtzman C.P."/>
            <person name="Blackwell M."/>
            <person name="Grigoriev I.V."/>
            <person name="Jeffries T.W."/>
        </authorList>
    </citation>
    <scope>NUCLEOTIDE SEQUENCE [LARGE SCALE GENOMIC DNA]</scope>
    <source>
        <strain evidence="10">DSM 1968</strain>
    </source>
</reference>
<dbReference type="InterPro" id="IPR050164">
    <property type="entry name" value="Peptidase_C19"/>
</dbReference>
<dbReference type="Gene3D" id="3.90.70.10">
    <property type="entry name" value="Cysteine proteinases"/>
    <property type="match status" value="1"/>
</dbReference>
<keyword evidence="2 6" id="KW-0645">Protease</keyword>
<evidence type="ECO:0000256" key="2">
    <source>
        <dbReference type="ARBA" id="ARBA00022670"/>
    </source>
</evidence>
<dbReference type="InterPro" id="IPR001394">
    <property type="entry name" value="Peptidase_C19_UCH"/>
</dbReference>
<feature type="region of interest" description="Disordered" evidence="7">
    <location>
        <begin position="1"/>
        <end position="65"/>
    </location>
</feature>
<evidence type="ECO:0000313" key="10">
    <source>
        <dbReference type="Proteomes" id="UP000095038"/>
    </source>
</evidence>
<dbReference type="AlphaFoldDB" id="A0A1D2VLR9"/>
<protein>
    <recommendedName>
        <fullName evidence="6">Ubiquitin carboxyl-terminal hydrolase</fullName>
        <ecNumber evidence="6">3.4.19.12</ecNumber>
    </recommendedName>
</protein>
<dbReference type="PANTHER" id="PTHR24006">
    <property type="entry name" value="UBIQUITIN CARBOXYL-TERMINAL HYDROLASE"/>
    <property type="match status" value="1"/>
</dbReference>
<dbReference type="FunCoup" id="A0A1D2VLR9">
    <property type="interactions" value="828"/>
</dbReference>
<gene>
    <name evidence="9" type="ORF">ASCRUDRAFT_32558</name>
</gene>
<keyword evidence="5 6" id="KW-0788">Thiol protease</keyword>
<feature type="compositionally biased region" description="Acidic residues" evidence="7">
    <location>
        <begin position="269"/>
        <end position="283"/>
    </location>
</feature>
<feature type="region of interest" description="Disordered" evidence="7">
    <location>
        <begin position="265"/>
        <end position="297"/>
    </location>
</feature>
<evidence type="ECO:0000313" key="9">
    <source>
        <dbReference type="EMBL" id="ODV62553.1"/>
    </source>
</evidence>
<dbReference type="EMBL" id="KV454477">
    <property type="protein sequence ID" value="ODV62553.1"/>
    <property type="molecule type" value="Genomic_DNA"/>
</dbReference>
<dbReference type="GO" id="GO:0016579">
    <property type="term" value="P:protein deubiquitination"/>
    <property type="evidence" value="ECO:0007669"/>
    <property type="project" value="InterPro"/>
</dbReference>
<keyword evidence="4 6" id="KW-0378">Hydrolase</keyword>
<evidence type="ECO:0000256" key="7">
    <source>
        <dbReference type="SAM" id="MobiDB-lite"/>
    </source>
</evidence>
<dbReference type="PANTHER" id="PTHR24006:SF687">
    <property type="entry name" value="UBIQUITIN CARBOXYL-TERMINAL HYDROLASE 10"/>
    <property type="match status" value="1"/>
</dbReference>
<dbReference type="GO" id="GO:0005634">
    <property type="term" value="C:nucleus"/>
    <property type="evidence" value="ECO:0007669"/>
    <property type="project" value="TreeGrafter"/>
</dbReference>
<dbReference type="GO" id="GO:0006508">
    <property type="term" value="P:proteolysis"/>
    <property type="evidence" value="ECO:0007669"/>
    <property type="project" value="UniProtKB-KW"/>
</dbReference>
<accession>A0A1D2VLR9</accession>
<name>A0A1D2VLR9_9ASCO</name>
<dbReference type="GeneID" id="30964004"/>
<dbReference type="InParanoid" id="A0A1D2VLR9"/>
<dbReference type="EC" id="3.4.19.12" evidence="6"/>
<proteinExistence type="inferred from homology"/>
<organism evidence="9 10">
    <name type="scientific">Ascoidea rubescens DSM 1968</name>
    <dbReference type="NCBI Taxonomy" id="1344418"/>
    <lineage>
        <taxon>Eukaryota</taxon>
        <taxon>Fungi</taxon>
        <taxon>Dikarya</taxon>
        <taxon>Ascomycota</taxon>
        <taxon>Saccharomycotina</taxon>
        <taxon>Saccharomycetes</taxon>
        <taxon>Ascoideaceae</taxon>
        <taxon>Ascoidea</taxon>
    </lineage>
</organism>
<sequence>MTWSAVVKKSIKNEPKNEHKNEPRNESKTGKEEALNEENNSKKVVANNTRRRSKSPRGYSDNHSTFDNSNYGYKNGIYGNNNIPIESIGSIILRIMHQINKEEIYSKRGNIQPHGLINSGNNCFISSIIQILLYCKPFYNIIRLIGDKSIFYLGGSNGKGSDSKTPIINSIINLFEEFKDKFGEAISAESFYRSIYKHPRFNHLVKGEQEDAEEFMTFLLEIIHEESIESVKGLQKEEINKLVDSIRVDKKRFESDAGVKFNRKKIEDDNNDSNEDDNEDEDGWNTVSKKKMRNGNRNKVEENKRNYEPSIISQIFEGEFCSVIDLNDNKKSIKIDPFQHIQLDISDERVESIEDGFKLLSEREDINYRIKEVNKDNRQEEEVEISTKKQTLINKLPQVLVVQLKRFSYSNSKVGGIEKSCKSITFDSELKIPEECLSKNGQLRKDGSQYRLSGVVYHHGNSANGGHYTADVLRSESKWIRIDDTYISKVKNEEVINRFSHKDNLRSAYILMYEKVL</sequence>
<dbReference type="OrthoDB" id="429671at2759"/>
<dbReference type="InterPro" id="IPR038765">
    <property type="entry name" value="Papain-like_cys_pep_sf"/>
</dbReference>
<dbReference type="Pfam" id="PF00443">
    <property type="entry name" value="UCH"/>
    <property type="match status" value="1"/>
</dbReference>
<dbReference type="PROSITE" id="PS00972">
    <property type="entry name" value="USP_1"/>
    <property type="match status" value="1"/>
</dbReference>
<dbReference type="PROSITE" id="PS50235">
    <property type="entry name" value="USP_3"/>
    <property type="match status" value="1"/>
</dbReference>
<evidence type="ECO:0000256" key="3">
    <source>
        <dbReference type="ARBA" id="ARBA00022786"/>
    </source>
</evidence>
<evidence type="ECO:0000256" key="6">
    <source>
        <dbReference type="RuleBase" id="RU366025"/>
    </source>
</evidence>
<dbReference type="Proteomes" id="UP000095038">
    <property type="component" value="Unassembled WGS sequence"/>
</dbReference>
<dbReference type="GO" id="GO:0005829">
    <property type="term" value="C:cytosol"/>
    <property type="evidence" value="ECO:0007669"/>
    <property type="project" value="TreeGrafter"/>
</dbReference>
<evidence type="ECO:0000256" key="1">
    <source>
        <dbReference type="ARBA" id="ARBA00000707"/>
    </source>
</evidence>
<dbReference type="InterPro" id="IPR028889">
    <property type="entry name" value="USP"/>
</dbReference>
<dbReference type="SUPFAM" id="SSF54001">
    <property type="entry name" value="Cysteine proteinases"/>
    <property type="match status" value="1"/>
</dbReference>
<comment type="similarity">
    <text evidence="6">Belongs to the peptidase C19 family.</text>
</comment>
<evidence type="ECO:0000256" key="4">
    <source>
        <dbReference type="ARBA" id="ARBA00022801"/>
    </source>
</evidence>